<protein>
    <submittedName>
        <fullName evidence="3">Coiled-coil domain containing 191</fullName>
    </submittedName>
</protein>
<dbReference type="Proteomes" id="UP000694564">
    <property type="component" value="Chromosome 10"/>
</dbReference>
<feature type="coiled-coil region" evidence="1">
    <location>
        <begin position="563"/>
        <end position="590"/>
    </location>
</feature>
<feature type="region of interest" description="Disordered" evidence="2">
    <location>
        <begin position="610"/>
        <end position="647"/>
    </location>
</feature>
<dbReference type="Ensembl" id="ENSSVLT00005014700.1">
    <property type="protein sequence ID" value="ENSSVLP00005013278.1"/>
    <property type="gene ID" value="ENSSVLG00005010230.1"/>
</dbReference>
<reference evidence="3" key="2">
    <citation type="submission" date="2025-09" db="UniProtKB">
        <authorList>
            <consortium name="Ensembl"/>
        </authorList>
    </citation>
    <scope>IDENTIFICATION</scope>
</reference>
<sequence>MLLATQEKSTSKKRMGLNRWKQFTRKPNPKSAFDPDNVEHWLKKMKKASEFAVLNAFSTRNSHLPGRLWDQMIGLEASEQTEDHNEVYTEAQELVNDWLDTKLKQELVSDGEGDAENTVTNNTASPETSGHLKYDKFDDLCGYLEEEEESTTVQKFMDHLLHKEVVDSGMLEDLGMKENQDKKQQKDPRLTMEMRHKQVKENRLRREKELEYQRTEKALKKSAFLEAQYLVQEEKRRKALEAKKEKEDIQREMVKLRREILERRRTVEETWKVEKKKQDENSQKNPEKGMFPSTHILLNEEKVAKEKKRKLKELLIQTFKENHECQKRYFSAWHKLILDHRIKLGKAGTLSDWKLQLKVLRAWRDYTRSQKLERENQALENDLREENRKQQLATEYNRKQVLQHCFAEWHHWYGAEVLKKELARAKEETRKKMDELLKAASLGKLSTSGSSGICVPEEATAMVDSPVRNIEVAAVPPLSEKSSLESNGCMLYHSPGRTTMGNLQGSLQNDPQNIPDSKQPKTLNVELSEQPGSENKLRTTRHKAEPVCVWHFCNRHVFQQQLIEKQKKKLQEQQKTILELKEKQRLAEAQWAVKHAAVVTDAQNRLLLKPQGTEEPKETCQMLPKTEGRSNSRNSLSGPKRNPKQLMAPHPILKGKLFFSPRVEYVLIFLHSNLNQAQLKAQEEERQKREAEEKEAQLERKREEKRLKKMKELEKQKRIKRNQELEAVAKEHYKKLLLRNKGLEPWKKLRMQSKQNTQVAQQHHSLALQRNACLTWFQCSQESLARKRAQGWLQYVTDLEEQVRKLCVHFLQKRIFRSKHEISMERILSQTFRTWKTSVKFMKEERLKEQRREQLRRKVAEILPDFQMLAPS</sequence>
<evidence type="ECO:0000313" key="3">
    <source>
        <dbReference type="Ensembl" id="ENSSVLP00005013278.1"/>
    </source>
</evidence>
<organism evidence="3 4">
    <name type="scientific">Sciurus vulgaris</name>
    <name type="common">Eurasian red squirrel</name>
    <dbReference type="NCBI Taxonomy" id="55149"/>
    <lineage>
        <taxon>Eukaryota</taxon>
        <taxon>Metazoa</taxon>
        <taxon>Chordata</taxon>
        <taxon>Craniata</taxon>
        <taxon>Vertebrata</taxon>
        <taxon>Euteleostomi</taxon>
        <taxon>Mammalia</taxon>
        <taxon>Eutheria</taxon>
        <taxon>Euarchontoglires</taxon>
        <taxon>Glires</taxon>
        <taxon>Rodentia</taxon>
        <taxon>Sciuromorpha</taxon>
        <taxon>Sciuridae</taxon>
        <taxon>Sciurinae</taxon>
        <taxon>Sciurini</taxon>
        <taxon>Sciurus</taxon>
    </lineage>
</organism>
<evidence type="ECO:0000256" key="1">
    <source>
        <dbReference type="SAM" id="Coils"/>
    </source>
</evidence>
<keyword evidence="4" id="KW-1185">Reference proteome</keyword>
<gene>
    <name evidence="3" type="primary">CCDC191</name>
</gene>
<feature type="coiled-coil region" evidence="1">
    <location>
        <begin position="667"/>
        <end position="720"/>
    </location>
</feature>
<dbReference type="AlphaFoldDB" id="A0A8D2B9W3"/>
<accession>A0A8D2B9W3</accession>
<dbReference type="OrthoDB" id="6256972at2759"/>
<evidence type="ECO:0000313" key="4">
    <source>
        <dbReference type="Proteomes" id="UP000694564"/>
    </source>
</evidence>
<reference evidence="3" key="1">
    <citation type="submission" date="2025-08" db="UniProtKB">
        <authorList>
            <consortium name="Ensembl"/>
        </authorList>
    </citation>
    <scope>IDENTIFICATION</scope>
</reference>
<name>A0A8D2B9W3_SCIVU</name>
<evidence type="ECO:0000256" key="2">
    <source>
        <dbReference type="SAM" id="MobiDB-lite"/>
    </source>
</evidence>
<feature type="region of interest" description="Disordered" evidence="2">
    <location>
        <begin position="499"/>
        <end position="519"/>
    </location>
</feature>
<dbReference type="InterPro" id="IPR052270">
    <property type="entry name" value="CACF_protein"/>
</dbReference>
<dbReference type="PANTHER" id="PTHR22028">
    <property type="entry name" value="SFI1 SPINDLE BODY DOMAIN-CONTAINING PROTEIN-RELATED"/>
    <property type="match status" value="1"/>
</dbReference>
<proteinExistence type="predicted"/>
<dbReference type="PANTHER" id="PTHR22028:SF5">
    <property type="entry name" value="COILED-COIL DOMAIN-CONTAINING PROTEIN 191"/>
    <property type="match status" value="1"/>
</dbReference>
<keyword evidence="1" id="KW-0175">Coiled coil</keyword>
<dbReference type="GeneTree" id="ENSGT00940000154110"/>
<feature type="coiled-coil region" evidence="1">
    <location>
        <begin position="230"/>
        <end position="266"/>
    </location>
</feature>